<comment type="caution">
    <text evidence="2">The sequence shown here is derived from an EMBL/GenBank/DDBJ whole genome shotgun (WGS) entry which is preliminary data.</text>
</comment>
<keyword evidence="2" id="KW-0547">Nucleotide-binding</keyword>
<dbReference type="AlphaFoldDB" id="A0A2P7ZQC9"/>
<feature type="compositionally biased region" description="Basic and acidic residues" evidence="1">
    <location>
        <begin position="234"/>
        <end position="243"/>
    </location>
</feature>
<evidence type="ECO:0000313" key="3">
    <source>
        <dbReference type="Proteomes" id="UP000243723"/>
    </source>
</evidence>
<protein>
    <submittedName>
        <fullName evidence="2">ATP-dependent DNA helicase chl1</fullName>
    </submittedName>
</protein>
<keyword evidence="3" id="KW-1185">Reference proteome</keyword>
<sequence>MSGPCGQPLLRPRIEGDEIHWEIDTENEDKDNDAWSDGRSLKGITVTFKHNNADGSVHEEDDNCNVGDWIVVKYFDSEHTEKTFAKVCEIRLCTFPDGKQDFLLCVCWTYEVSLISDDRIDEDAMDVVNALALHDRGAVLSDHFDIISVKHILLKIHKGADKNGAVSIKQCVFEHDDKKAKLYDGLWVAVFQPKYHERGLHVGTVKLVEPLPGNRVEEAEDSDEEEESVDEEQESVHGEGSEV</sequence>
<keyword evidence="2" id="KW-0067">ATP-binding</keyword>
<accession>A0A2P7ZQC9</accession>
<organism evidence="2 3">
    <name type="scientific">Elsinoe australis</name>
    <dbReference type="NCBI Taxonomy" id="40998"/>
    <lineage>
        <taxon>Eukaryota</taxon>
        <taxon>Fungi</taxon>
        <taxon>Dikarya</taxon>
        <taxon>Ascomycota</taxon>
        <taxon>Pezizomycotina</taxon>
        <taxon>Dothideomycetes</taxon>
        <taxon>Dothideomycetidae</taxon>
        <taxon>Myriangiales</taxon>
        <taxon>Elsinoaceae</taxon>
        <taxon>Elsinoe</taxon>
    </lineage>
</organism>
<name>A0A2P7ZQC9_9PEZI</name>
<dbReference type="GO" id="GO:0004386">
    <property type="term" value="F:helicase activity"/>
    <property type="evidence" value="ECO:0007669"/>
    <property type="project" value="UniProtKB-KW"/>
</dbReference>
<evidence type="ECO:0000256" key="1">
    <source>
        <dbReference type="SAM" id="MobiDB-lite"/>
    </source>
</evidence>
<feature type="region of interest" description="Disordered" evidence="1">
    <location>
        <begin position="211"/>
        <end position="243"/>
    </location>
</feature>
<keyword evidence="2" id="KW-0347">Helicase</keyword>
<feature type="compositionally biased region" description="Acidic residues" evidence="1">
    <location>
        <begin position="218"/>
        <end position="233"/>
    </location>
</feature>
<dbReference type="EMBL" id="NHZQ01000138">
    <property type="protein sequence ID" value="PSK50414.1"/>
    <property type="molecule type" value="Genomic_DNA"/>
</dbReference>
<proteinExistence type="predicted"/>
<reference evidence="2 3" key="1">
    <citation type="submission" date="2017-05" db="EMBL/GenBank/DDBJ databases">
        <title>Draft genome sequence of Elsinoe australis.</title>
        <authorList>
            <person name="Cheng Q."/>
        </authorList>
    </citation>
    <scope>NUCLEOTIDE SEQUENCE [LARGE SCALE GENOMIC DNA]</scope>
    <source>
        <strain evidence="2 3">NL1</strain>
    </source>
</reference>
<gene>
    <name evidence="2" type="ORF">B9Z65_358</name>
</gene>
<keyword evidence="2" id="KW-0378">Hydrolase</keyword>
<evidence type="ECO:0000313" key="2">
    <source>
        <dbReference type="EMBL" id="PSK50414.1"/>
    </source>
</evidence>
<dbReference type="Proteomes" id="UP000243723">
    <property type="component" value="Unassembled WGS sequence"/>
</dbReference>